<gene>
    <name evidence="4" type="primary">LOC112280716</name>
    <name evidence="3" type="ORF">PHYPA_005068</name>
</gene>
<sequence>MPQTCCRALAVPSDIETSLENKGSTPQDTPVERVASKEKEWTGPNQYREERRLNRAIVEAPDAEYVLATIIEALNKPHWGKPRKIPLSPLNCATGLHRIAKRMDEASMWKSEKLTFARRQEMKAFLRAAVKAFPECSAQGLANIAWALSKIGSSALFEEEMDHLADAALDKLSEFNAQNLANTAGAFASMLHAAPALFDAIAQRAVEVAGSFRPLELVQILWAFACLNHPLDPLFDSLDVQLVENPDAAAATFRGFSQQQLASMAWSCAVLQQQERPWFISLWKCVNSRATTWTSEADRKPKGVQHMCQLYQANLALKLECADLALTTEKELEIMLEEAWEKEKAANKLSSGDHREVDRLLVSTTGRAWVSEYEGAPYSLDLALVDARVAIEIDGPTHFSRNTGILLGHTVLKRRLLRSAGWTVFPIPFQEWEELRGEQERALFLRTLLEGSI</sequence>
<dbReference type="PROSITE" id="PS51286">
    <property type="entry name" value="RAP"/>
    <property type="match status" value="1"/>
</dbReference>
<feature type="region of interest" description="Disordered" evidence="1">
    <location>
        <begin position="18"/>
        <end position="45"/>
    </location>
</feature>
<dbReference type="Gramene" id="Pp3c3_28000V3.3">
    <property type="protein sequence ID" value="Pp3c3_28000V3.3"/>
    <property type="gene ID" value="Pp3c3_28000"/>
</dbReference>
<dbReference type="EMBL" id="ABEU02000003">
    <property type="protein sequence ID" value="PNR58073.1"/>
    <property type="molecule type" value="Genomic_DNA"/>
</dbReference>
<dbReference type="PANTHER" id="PTHR21228:SF40">
    <property type="entry name" value="LD45607P"/>
    <property type="match status" value="1"/>
</dbReference>
<dbReference type="InterPro" id="IPR050870">
    <property type="entry name" value="FAST_kinase"/>
</dbReference>
<dbReference type="EnsemblPlants" id="Pp3c3_28000V3.3">
    <property type="protein sequence ID" value="Pp3c3_28000V3.3"/>
    <property type="gene ID" value="Pp3c3_28000"/>
</dbReference>
<dbReference type="PANTHER" id="PTHR21228">
    <property type="entry name" value="FAST LEU-RICH DOMAIN-CONTAINING"/>
    <property type="match status" value="1"/>
</dbReference>
<accession>A9T2X8</accession>
<dbReference type="InterPro" id="IPR058917">
    <property type="entry name" value="RESC6_dom"/>
</dbReference>
<feature type="compositionally biased region" description="Basic and acidic residues" evidence="1">
    <location>
        <begin position="30"/>
        <end position="45"/>
    </location>
</feature>
<organism evidence="3">
    <name type="scientific">Physcomitrium patens</name>
    <name type="common">Spreading-leaved earth moss</name>
    <name type="synonym">Physcomitrella patens</name>
    <dbReference type="NCBI Taxonomy" id="3218"/>
    <lineage>
        <taxon>Eukaryota</taxon>
        <taxon>Viridiplantae</taxon>
        <taxon>Streptophyta</taxon>
        <taxon>Embryophyta</taxon>
        <taxon>Bryophyta</taxon>
        <taxon>Bryophytina</taxon>
        <taxon>Bryopsida</taxon>
        <taxon>Funariidae</taxon>
        <taxon>Funariales</taxon>
        <taxon>Funariaceae</taxon>
        <taxon>Physcomitrium</taxon>
    </lineage>
</organism>
<dbReference type="SMART" id="SM00952">
    <property type="entry name" value="RAP"/>
    <property type="match status" value="1"/>
</dbReference>
<dbReference type="GeneID" id="112280716"/>
<dbReference type="Pfam" id="PF08373">
    <property type="entry name" value="RAP"/>
    <property type="match status" value="1"/>
</dbReference>
<proteinExistence type="predicted"/>
<dbReference type="AlphaFoldDB" id="A9T2X8"/>
<name>A9T2X8_PHYPA</name>
<dbReference type="eggNOG" id="ENOG502QUHX">
    <property type="taxonomic scope" value="Eukaryota"/>
</dbReference>
<keyword evidence="5" id="KW-1185">Reference proteome</keyword>
<evidence type="ECO:0000313" key="5">
    <source>
        <dbReference type="Proteomes" id="UP000006727"/>
    </source>
</evidence>
<protein>
    <recommendedName>
        <fullName evidence="2">RAP domain-containing protein</fullName>
    </recommendedName>
</protein>
<dbReference type="RefSeq" id="XP_024372308.1">
    <property type="nucleotide sequence ID" value="XM_024516540.2"/>
</dbReference>
<dbReference type="EnsemblPlants" id="Pp3c3_28000V3.1">
    <property type="protein sequence ID" value="Pp3c3_28000V3.1"/>
    <property type="gene ID" value="Pp3c3_28000"/>
</dbReference>
<evidence type="ECO:0000313" key="4">
    <source>
        <dbReference type="EnsemblPlants" id="Pp3c3_28000V3.1"/>
    </source>
</evidence>
<dbReference type="InterPro" id="IPR013584">
    <property type="entry name" value="RAP"/>
</dbReference>
<feature type="domain" description="RAP" evidence="2">
    <location>
        <begin position="389"/>
        <end position="447"/>
    </location>
</feature>
<reference evidence="3 5" key="1">
    <citation type="journal article" date="2008" name="Science">
        <title>The Physcomitrella genome reveals evolutionary insights into the conquest of land by plants.</title>
        <authorList>
            <person name="Rensing S."/>
            <person name="Lang D."/>
            <person name="Zimmer A."/>
            <person name="Terry A."/>
            <person name="Salamov A."/>
            <person name="Shapiro H."/>
            <person name="Nishiyama T."/>
            <person name="Perroud P.-F."/>
            <person name="Lindquist E."/>
            <person name="Kamisugi Y."/>
            <person name="Tanahashi T."/>
            <person name="Sakakibara K."/>
            <person name="Fujita T."/>
            <person name="Oishi K."/>
            <person name="Shin-I T."/>
            <person name="Kuroki Y."/>
            <person name="Toyoda A."/>
            <person name="Suzuki Y."/>
            <person name="Hashimoto A."/>
            <person name="Yamaguchi K."/>
            <person name="Sugano A."/>
            <person name="Kohara Y."/>
            <person name="Fujiyama A."/>
            <person name="Anterola A."/>
            <person name="Aoki S."/>
            <person name="Ashton N."/>
            <person name="Barbazuk W.B."/>
            <person name="Barker E."/>
            <person name="Bennetzen J."/>
            <person name="Bezanilla M."/>
            <person name="Blankenship R."/>
            <person name="Cho S.H."/>
            <person name="Dutcher S."/>
            <person name="Estelle M."/>
            <person name="Fawcett J.A."/>
            <person name="Gundlach H."/>
            <person name="Hanada K."/>
            <person name="Heyl A."/>
            <person name="Hicks K.A."/>
            <person name="Hugh J."/>
            <person name="Lohr M."/>
            <person name="Mayer K."/>
            <person name="Melkozernov A."/>
            <person name="Murata T."/>
            <person name="Nelson D."/>
            <person name="Pils B."/>
            <person name="Prigge M."/>
            <person name="Reiss B."/>
            <person name="Renner T."/>
            <person name="Rombauts S."/>
            <person name="Rushton P."/>
            <person name="Sanderfoot A."/>
            <person name="Schween G."/>
            <person name="Shiu S.-H."/>
            <person name="Stueber K."/>
            <person name="Theodoulou F.L."/>
            <person name="Tu H."/>
            <person name="Van de Peer Y."/>
            <person name="Verrier P.J."/>
            <person name="Waters E."/>
            <person name="Wood A."/>
            <person name="Yang L."/>
            <person name="Cove D."/>
            <person name="Cuming A."/>
            <person name="Hasebe M."/>
            <person name="Lucas S."/>
            <person name="Mishler D.B."/>
            <person name="Reski R."/>
            <person name="Grigoriev I."/>
            <person name="Quatrano R.S."/>
            <person name="Boore J.L."/>
        </authorList>
    </citation>
    <scope>NUCLEOTIDE SEQUENCE [LARGE SCALE GENOMIC DNA]</scope>
    <source>
        <strain evidence="4 5">cv. Gransden 2004</strain>
    </source>
</reference>
<evidence type="ECO:0000259" key="2">
    <source>
        <dbReference type="PROSITE" id="PS51286"/>
    </source>
</evidence>
<dbReference type="Gramene" id="Pp3c3_28000V3.1">
    <property type="protein sequence ID" value="Pp3c3_28000V3.1"/>
    <property type="gene ID" value="Pp3c3_28000"/>
</dbReference>
<evidence type="ECO:0000313" key="3">
    <source>
        <dbReference type="EMBL" id="PNR58073.1"/>
    </source>
</evidence>
<dbReference type="PaxDb" id="3218-PP1S157_38V6.1"/>
<reference evidence="3 5" key="2">
    <citation type="journal article" date="2018" name="Plant J.">
        <title>The Physcomitrella patens chromosome-scale assembly reveals moss genome structure and evolution.</title>
        <authorList>
            <person name="Lang D."/>
            <person name="Ullrich K.K."/>
            <person name="Murat F."/>
            <person name="Fuchs J."/>
            <person name="Jenkins J."/>
            <person name="Haas F.B."/>
            <person name="Piednoel M."/>
            <person name="Gundlach H."/>
            <person name="Van Bel M."/>
            <person name="Meyberg R."/>
            <person name="Vives C."/>
            <person name="Morata J."/>
            <person name="Symeonidi A."/>
            <person name="Hiss M."/>
            <person name="Muchero W."/>
            <person name="Kamisugi Y."/>
            <person name="Saleh O."/>
            <person name="Blanc G."/>
            <person name="Decker E.L."/>
            <person name="van Gessel N."/>
            <person name="Grimwood J."/>
            <person name="Hayes R.D."/>
            <person name="Graham S.W."/>
            <person name="Gunter L.E."/>
            <person name="McDaniel S.F."/>
            <person name="Hoernstein S.N.W."/>
            <person name="Larsson A."/>
            <person name="Li F.W."/>
            <person name="Perroud P.F."/>
            <person name="Phillips J."/>
            <person name="Ranjan P."/>
            <person name="Rokshar D.S."/>
            <person name="Rothfels C.J."/>
            <person name="Schneider L."/>
            <person name="Shu S."/>
            <person name="Stevenson D.W."/>
            <person name="Thummler F."/>
            <person name="Tillich M."/>
            <person name="Villarreal Aguilar J.C."/>
            <person name="Widiez T."/>
            <person name="Wong G.K."/>
            <person name="Wymore A."/>
            <person name="Zhang Y."/>
            <person name="Zimmer A.D."/>
            <person name="Quatrano R.S."/>
            <person name="Mayer K.F.X."/>
            <person name="Goodstein D."/>
            <person name="Casacuberta J.M."/>
            <person name="Vandepoele K."/>
            <person name="Reski R."/>
            <person name="Cuming A.C."/>
            <person name="Tuskan G.A."/>
            <person name="Maumus F."/>
            <person name="Salse J."/>
            <person name="Schmutz J."/>
            <person name="Rensing S.A."/>
        </authorList>
    </citation>
    <scope>NUCLEOTIDE SEQUENCE [LARGE SCALE GENOMIC DNA]</scope>
    <source>
        <strain evidence="4 5">cv. Gransden 2004</strain>
    </source>
</reference>
<evidence type="ECO:0000256" key="1">
    <source>
        <dbReference type="SAM" id="MobiDB-lite"/>
    </source>
</evidence>
<feature type="compositionally biased region" description="Polar residues" evidence="1">
    <location>
        <begin position="18"/>
        <end position="28"/>
    </location>
</feature>
<dbReference type="Proteomes" id="UP000006727">
    <property type="component" value="Chromosome 3"/>
</dbReference>
<dbReference type="HOGENOM" id="CLU_491272_0_0_1"/>
<dbReference type="Pfam" id="PF26188">
    <property type="entry name" value="RESC6"/>
    <property type="match status" value="1"/>
</dbReference>
<dbReference type="STRING" id="3218.A9T2X8"/>
<reference evidence="4" key="3">
    <citation type="submission" date="2020-12" db="UniProtKB">
        <authorList>
            <consortium name="EnsemblPlants"/>
        </authorList>
    </citation>
    <scope>IDENTIFICATION</scope>
</reference>